<accession>A0ABS5XF88</accession>
<evidence type="ECO:0000313" key="5">
    <source>
        <dbReference type="Proteomes" id="UP001519667"/>
    </source>
</evidence>
<dbReference type="EMBL" id="JAGTIS010000004">
    <property type="protein sequence ID" value="MBT8766345.1"/>
    <property type="molecule type" value="Genomic_DNA"/>
</dbReference>
<feature type="domain" description="Bacterial type II secretion system protein E" evidence="3">
    <location>
        <begin position="122"/>
        <end position="401"/>
    </location>
</feature>
<protein>
    <submittedName>
        <fullName evidence="4">CpaF family protein</fullName>
    </submittedName>
</protein>
<proteinExistence type="inferred from homology"/>
<dbReference type="InterPro" id="IPR050921">
    <property type="entry name" value="T4SS_GSP_E_ATPase"/>
</dbReference>
<dbReference type="Pfam" id="PF00437">
    <property type="entry name" value="T2SSE"/>
    <property type="match status" value="1"/>
</dbReference>
<dbReference type="InterPro" id="IPR001482">
    <property type="entry name" value="T2SS/T4SS_dom"/>
</dbReference>
<reference evidence="4 5" key="1">
    <citation type="submission" date="2021-04" db="EMBL/GenBank/DDBJ databases">
        <title>Pseudomonas boanensis sp. nov., a bacterium isolated from river water used for household purposes in Boane District, Mozambique.</title>
        <authorList>
            <person name="Nicklasson M."/>
            <person name="Martin-Rodriguez A.J."/>
            <person name="Thorell K."/>
            <person name="Neves L."/>
            <person name="Mussagy A."/>
            <person name="Rydberg H.A."/>
            <person name="Hernroth B."/>
            <person name="Svensson-Stadler L."/>
            <person name="Sjoling A."/>
        </authorList>
    </citation>
    <scope>NUCLEOTIDE SEQUENCE [LARGE SCALE GENOMIC DNA]</scope>
    <source>
        <strain evidence="4 5">DB1</strain>
    </source>
</reference>
<evidence type="ECO:0000256" key="2">
    <source>
        <dbReference type="SAM" id="MobiDB-lite"/>
    </source>
</evidence>
<comment type="caution">
    <text evidence="4">The sequence shown here is derived from an EMBL/GenBank/DDBJ whole genome shotgun (WGS) entry which is preliminary data.</text>
</comment>
<dbReference type="RefSeq" id="WP_215373057.1">
    <property type="nucleotide sequence ID" value="NZ_JAGTIS010000004.1"/>
</dbReference>
<keyword evidence="5" id="KW-1185">Reference proteome</keyword>
<evidence type="ECO:0000313" key="4">
    <source>
        <dbReference type="EMBL" id="MBT8766345.1"/>
    </source>
</evidence>
<organism evidence="4 5">
    <name type="scientific">Metapseudomonas boanensis</name>
    <dbReference type="NCBI Taxonomy" id="2822138"/>
    <lineage>
        <taxon>Bacteria</taxon>
        <taxon>Pseudomonadati</taxon>
        <taxon>Pseudomonadota</taxon>
        <taxon>Gammaproteobacteria</taxon>
        <taxon>Pseudomonadales</taxon>
        <taxon>Pseudomonadaceae</taxon>
        <taxon>Metapseudomonas</taxon>
    </lineage>
</organism>
<evidence type="ECO:0000259" key="3">
    <source>
        <dbReference type="Pfam" id="PF00437"/>
    </source>
</evidence>
<sequence length="480" mass="53151">MLSEFRNRLRQPATKKADNAQQDVSEGGGEGDGALMAWEVSAPDAVYETRTHLNPVESEWREKIYQQLLKVMDLSLLDSLEPAEAGRQIRDICLRLLDEHSAPVSSGVRQLIIKQITDEVLGLGPLEPLLADHSVSDILVNGHASVYVERHGKLQRTDVHFRDDQHLLNIIDRIVSSLGRRIDESSPLVDARLKDGSRVNAIIPPLAIDGPSMSIRRFAVDLLNTESLVQMGTLTPAIALVLKAIVRGRLNVLVSGGTGTGKTTMLNVLSSFIPHNERIVTIEDSAELQLQQPHVVRLETRPANIEGRGEVNQRELVRNSLRMRPDRIVIGEVRGAEALDMLTAMNTGHDGSLTTIHANTPRDALGRIENMVSMTGATFPIKAMRQQIASAIDVVIQLERQEDGKRRLVSVQEINGMEGEIITMTEIFGFERRGVGEQGEVLGDFRPTGMVPAFRDVLAKRGIELPLNLFRPEWMEAMQS</sequence>
<dbReference type="Gene3D" id="3.30.450.380">
    <property type="match status" value="1"/>
</dbReference>
<name>A0ABS5XF88_9GAMM</name>
<evidence type="ECO:0000256" key="1">
    <source>
        <dbReference type="ARBA" id="ARBA00006611"/>
    </source>
</evidence>
<dbReference type="PANTHER" id="PTHR30486">
    <property type="entry name" value="TWITCHING MOTILITY PROTEIN PILT"/>
    <property type="match status" value="1"/>
</dbReference>
<dbReference type="PANTHER" id="PTHR30486:SF15">
    <property type="entry name" value="TYPE II_IV SECRETION SYSTEM ATPASE"/>
    <property type="match status" value="1"/>
</dbReference>
<dbReference type="Proteomes" id="UP001519667">
    <property type="component" value="Unassembled WGS sequence"/>
</dbReference>
<comment type="similarity">
    <text evidence="1">Belongs to the GSP E family.</text>
</comment>
<dbReference type="CDD" id="cd01130">
    <property type="entry name" value="VirB11-like_ATPase"/>
    <property type="match status" value="1"/>
</dbReference>
<feature type="region of interest" description="Disordered" evidence="2">
    <location>
        <begin position="1"/>
        <end position="34"/>
    </location>
</feature>
<dbReference type="Gene3D" id="3.40.50.300">
    <property type="entry name" value="P-loop containing nucleotide triphosphate hydrolases"/>
    <property type="match status" value="1"/>
</dbReference>
<gene>
    <name evidence="4" type="ORF">J7302_09415</name>
</gene>
<dbReference type="SUPFAM" id="SSF52540">
    <property type="entry name" value="P-loop containing nucleoside triphosphate hydrolases"/>
    <property type="match status" value="1"/>
</dbReference>
<dbReference type="InterPro" id="IPR027417">
    <property type="entry name" value="P-loop_NTPase"/>
</dbReference>